<keyword evidence="3" id="KW-1185">Reference proteome</keyword>
<dbReference type="AlphaFoldDB" id="A0A1G9SEM3"/>
<name>A0A1G9SEM3_9ACTN</name>
<evidence type="ECO:0000313" key="2">
    <source>
        <dbReference type="EMBL" id="SDM33928.1"/>
    </source>
</evidence>
<feature type="region of interest" description="Disordered" evidence="1">
    <location>
        <begin position="192"/>
        <end position="221"/>
    </location>
</feature>
<dbReference type="Proteomes" id="UP000198683">
    <property type="component" value="Unassembled WGS sequence"/>
</dbReference>
<evidence type="ECO:0000313" key="3">
    <source>
        <dbReference type="Proteomes" id="UP000198683"/>
    </source>
</evidence>
<evidence type="ECO:0000256" key="1">
    <source>
        <dbReference type="SAM" id="MobiDB-lite"/>
    </source>
</evidence>
<sequence>MCIPSRSLCWLRLPGTRRSRLAEGAWPRRLRPATWVGCYRPPTTTTVQSRMTRRAPQRAVIDAVPMPTAREDAPLRDLCGAIDNHIVSGRIFPTLMIMRDQFGDSIHEALDSFAERYEYLREVRPDDFTKSREEYGRGFTPRRSPGRGRAGLQFGLQFTAVSGRSRKTGDGCWSKRDGRERWSPELLMRFGKRHRGRPSSTPYDRRASAGPGFLARPGQRGGRGLAPLRDICGMAPMANRLSHGFCASWKGHEPFDRRSTSNPTVAGSNPAGRATKTSSNTA</sequence>
<reference evidence="2 3" key="1">
    <citation type="submission" date="2016-10" db="EMBL/GenBank/DDBJ databases">
        <authorList>
            <person name="de Groot N.N."/>
        </authorList>
    </citation>
    <scope>NUCLEOTIDE SEQUENCE [LARGE SCALE GENOMIC DNA]</scope>
    <source>
        <strain evidence="2 3">CGMCC 4.5681</strain>
    </source>
</reference>
<gene>
    <name evidence="2" type="ORF">SAMN05421874_15616</name>
</gene>
<accession>A0A1G9SEM3</accession>
<protein>
    <submittedName>
        <fullName evidence="2">Uncharacterized protein</fullName>
    </submittedName>
</protein>
<dbReference type="EMBL" id="FNFB01000056">
    <property type="protein sequence ID" value="SDM33928.1"/>
    <property type="molecule type" value="Genomic_DNA"/>
</dbReference>
<organism evidence="2 3">
    <name type="scientific">Nonomuraea maritima</name>
    <dbReference type="NCBI Taxonomy" id="683260"/>
    <lineage>
        <taxon>Bacteria</taxon>
        <taxon>Bacillati</taxon>
        <taxon>Actinomycetota</taxon>
        <taxon>Actinomycetes</taxon>
        <taxon>Streptosporangiales</taxon>
        <taxon>Streptosporangiaceae</taxon>
        <taxon>Nonomuraea</taxon>
    </lineage>
</organism>
<proteinExistence type="predicted"/>
<feature type="region of interest" description="Disordered" evidence="1">
    <location>
        <begin position="252"/>
        <end position="282"/>
    </location>
</feature>